<gene>
    <name evidence="2" type="ORF">SAMN02746098_03214</name>
</gene>
<protein>
    <submittedName>
        <fullName evidence="2">Uncharacterized protein</fullName>
    </submittedName>
</protein>
<feature type="non-terminal residue" evidence="2">
    <location>
        <position position="204"/>
    </location>
</feature>
<proteinExistence type="predicted"/>
<dbReference type="STRING" id="1121420.SAMN02746098_03214"/>
<evidence type="ECO:0000313" key="2">
    <source>
        <dbReference type="EMBL" id="SHI22373.1"/>
    </source>
</evidence>
<dbReference type="Proteomes" id="UP000183954">
    <property type="component" value="Unassembled WGS sequence"/>
</dbReference>
<keyword evidence="3" id="KW-1185">Reference proteome</keyword>
<evidence type="ECO:0000313" key="3">
    <source>
        <dbReference type="Proteomes" id="UP000183954"/>
    </source>
</evidence>
<keyword evidence="1" id="KW-0175">Coiled coil</keyword>
<dbReference type="EMBL" id="FQXJ01000011">
    <property type="protein sequence ID" value="SHI22373.1"/>
    <property type="molecule type" value="Genomic_DNA"/>
</dbReference>
<organism evidence="2 3">
    <name type="scientific">Desulfosporosinus lacus DSM 15449</name>
    <dbReference type="NCBI Taxonomy" id="1121420"/>
    <lineage>
        <taxon>Bacteria</taxon>
        <taxon>Bacillati</taxon>
        <taxon>Bacillota</taxon>
        <taxon>Clostridia</taxon>
        <taxon>Eubacteriales</taxon>
        <taxon>Desulfitobacteriaceae</taxon>
        <taxon>Desulfosporosinus</taxon>
    </lineage>
</organism>
<feature type="coiled-coil region" evidence="1">
    <location>
        <begin position="167"/>
        <end position="194"/>
    </location>
</feature>
<sequence>METYFYDDPRIRKWINQIIERIFTVCILTGVGSDEEFQKGCQIVMKLTTLLQDIPSFPSEFLTDGVKQLIEQQLPDSRVINNFPKFQVTMDRMLHEGILKVTDSQKKEAFNSILTTVNTKDINMKFHDSYTEGLVEVSCIEGVTNSVLPGLATLPISYSDVHHTKAEAQAKADVKALEEALAQAEAQAKADDQAHKESLAQAEM</sequence>
<evidence type="ECO:0000256" key="1">
    <source>
        <dbReference type="SAM" id="Coils"/>
    </source>
</evidence>
<name>A0A1M5ZEG7_9FIRM</name>
<reference evidence="3" key="1">
    <citation type="submission" date="2016-11" db="EMBL/GenBank/DDBJ databases">
        <authorList>
            <person name="Varghese N."/>
            <person name="Submissions S."/>
        </authorList>
    </citation>
    <scope>NUCLEOTIDE SEQUENCE [LARGE SCALE GENOMIC DNA]</scope>
    <source>
        <strain evidence="3">DSM 15449</strain>
    </source>
</reference>
<dbReference type="AlphaFoldDB" id="A0A1M5ZEG7"/>
<accession>A0A1M5ZEG7</accession>